<proteinExistence type="predicted"/>
<dbReference type="RefSeq" id="WP_406257705.1">
    <property type="nucleotide sequence ID" value="NZ_CP108125.1"/>
</dbReference>
<dbReference type="EMBL" id="CP108125">
    <property type="protein sequence ID" value="WTO83385.1"/>
    <property type="molecule type" value="Genomic_DNA"/>
</dbReference>
<dbReference type="Proteomes" id="UP001622690">
    <property type="component" value="Chromosome"/>
</dbReference>
<feature type="signal peptide" evidence="2">
    <location>
        <begin position="1"/>
        <end position="25"/>
    </location>
</feature>
<dbReference type="PROSITE" id="PS51257">
    <property type="entry name" value="PROKAR_LIPOPROTEIN"/>
    <property type="match status" value="1"/>
</dbReference>
<protein>
    <submittedName>
        <fullName evidence="4">DUF4232 domain-containing protein</fullName>
    </submittedName>
</protein>
<feature type="domain" description="PKD" evidence="3">
    <location>
        <begin position="87"/>
        <end position="139"/>
    </location>
</feature>
<feature type="region of interest" description="Disordered" evidence="1">
    <location>
        <begin position="46"/>
        <end position="77"/>
    </location>
</feature>
<accession>A0ABZ1IXG8</accession>
<dbReference type="PROSITE" id="PS50093">
    <property type="entry name" value="PKD"/>
    <property type="match status" value="1"/>
</dbReference>
<evidence type="ECO:0000313" key="4">
    <source>
        <dbReference type="EMBL" id="WTO83385.1"/>
    </source>
</evidence>
<dbReference type="Pfam" id="PF14016">
    <property type="entry name" value="DUF4232"/>
    <property type="match status" value="1"/>
</dbReference>
<name>A0ABZ1IXG8_9ACTN</name>
<evidence type="ECO:0000313" key="5">
    <source>
        <dbReference type="Proteomes" id="UP001622690"/>
    </source>
</evidence>
<evidence type="ECO:0000259" key="3">
    <source>
        <dbReference type="PROSITE" id="PS50093"/>
    </source>
</evidence>
<dbReference type="InterPro" id="IPR000601">
    <property type="entry name" value="PKD_dom"/>
</dbReference>
<keyword evidence="2" id="KW-0732">Signal</keyword>
<keyword evidence="5" id="KW-1185">Reference proteome</keyword>
<feature type="chain" id="PRO_5046056276" evidence="2">
    <location>
        <begin position="26"/>
        <end position="335"/>
    </location>
</feature>
<dbReference type="InterPro" id="IPR025326">
    <property type="entry name" value="DUF4232"/>
</dbReference>
<reference evidence="4 5" key="1">
    <citation type="submission" date="2022-10" db="EMBL/GenBank/DDBJ databases">
        <title>The complete genomes of actinobacterial strains from the NBC collection.</title>
        <authorList>
            <person name="Joergensen T.S."/>
            <person name="Alvarez Arevalo M."/>
            <person name="Sterndorff E.B."/>
            <person name="Faurdal D."/>
            <person name="Vuksanovic O."/>
            <person name="Mourched A.-S."/>
            <person name="Charusanti P."/>
            <person name="Shaw S."/>
            <person name="Blin K."/>
            <person name="Weber T."/>
        </authorList>
    </citation>
    <scope>NUCLEOTIDE SEQUENCE [LARGE SCALE GENOMIC DNA]</scope>
    <source>
        <strain evidence="4 5">NBC_00206</strain>
    </source>
</reference>
<gene>
    <name evidence="4" type="ORF">OHU27_13490</name>
</gene>
<evidence type="ECO:0000256" key="2">
    <source>
        <dbReference type="SAM" id="SignalP"/>
    </source>
</evidence>
<sequence length="335" mass="34104">MPRFPRAVPPVLAGLLLLTACGSHDGPPGAGGDGRVRAQALCPSDYTQYGATPSPRRPTATASGTPTSLPLPSPAPEENGVRITKLYAWGPGSGCAGVEYSAEFEVANTTDAAATYTVTLAFSSSSGGAAGTADHVVEAVGPGRTGKGAAAMHTTQLGDAEVTGVKVLKVRSVPVAEASSASGPCPKAGVRVYADRGDAAMGLRVVGLHLVNCGTRPYELDGYPRLELQDEEHARVDGVEILRGTQGIGSGIGGQDAPQPLTLQPGEAAATTLAWRNTTQAGTPVNAPYARVWAKPGAGPVTVVPELDLGTTGRLGVGPWRRDEAYRDPGAGARP</sequence>
<organism evidence="4 5">
    <name type="scientific">Streptomyces nigra</name>
    <dbReference type="NCBI Taxonomy" id="1827580"/>
    <lineage>
        <taxon>Bacteria</taxon>
        <taxon>Bacillati</taxon>
        <taxon>Actinomycetota</taxon>
        <taxon>Actinomycetes</taxon>
        <taxon>Kitasatosporales</taxon>
        <taxon>Streptomycetaceae</taxon>
        <taxon>Streptomyces</taxon>
    </lineage>
</organism>
<evidence type="ECO:0000256" key="1">
    <source>
        <dbReference type="SAM" id="MobiDB-lite"/>
    </source>
</evidence>